<evidence type="ECO:0000313" key="3">
    <source>
        <dbReference type="EMBL" id="MCZ4516935.1"/>
    </source>
</evidence>
<dbReference type="Gene3D" id="2.160.20.80">
    <property type="entry name" value="E3 ubiquitin-protein ligase SopA"/>
    <property type="match status" value="1"/>
</dbReference>
<evidence type="ECO:0008006" key="5">
    <source>
        <dbReference type="Google" id="ProtNLM"/>
    </source>
</evidence>
<keyword evidence="2" id="KW-0472">Membrane</keyword>
<name>A0ABT4MA26_9NOCA</name>
<keyword evidence="2" id="KW-1133">Transmembrane helix</keyword>
<dbReference type="Proteomes" id="UP001081071">
    <property type="component" value="Unassembled WGS sequence"/>
</dbReference>
<evidence type="ECO:0000256" key="2">
    <source>
        <dbReference type="SAM" id="Phobius"/>
    </source>
</evidence>
<keyword evidence="2" id="KW-0812">Transmembrane</keyword>
<dbReference type="EMBL" id="JAPWIJ010000001">
    <property type="protein sequence ID" value="MCZ4516935.1"/>
    <property type="molecule type" value="Genomic_DNA"/>
</dbReference>
<accession>A0ABT4MA26</accession>
<evidence type="ECO:0000313" key="4">
    <source>
        <dbReference type="Proteomes" id="UP001081071"/>
    </source>
</evidence>
<dbReference type="RefSeq" id="WP_269601576.1">
    <property type="nucleotide sequence ID" value="NZ_JAPWIJ010000001.1"/>
</dbReference>
<organism evidence="3 4">
    <name type="scientific">Rhodococcus ruber</name>
    <dbReference type="NCBI Taxonomy" id="1830"/>
    <lineage>
        <taxon>Bacteria</taxon>
        <taxon>Bacillati</taxon>
        <taxon>Actinomycetota</taxon>
        <taxon>Actinomycetes</taxon>
        <taxon>Mycobacteriales</taxon>
        <taxon>Nocardiaceae</taxon>
        <taxon>Rhodococcus</taxon>
    </lineage>
</organism>
<evidence type="ECO:0000256" key="1">
    <source>
        <dbReference type="SAM" id="MobiDB-lite"/>
    </source>
</evidence>
<feature type="transmembrane region" description="Helical" evidence="2">
    <location>
        <begin position="37"/>
        <end position="59"/>
    </location>
</feature>
<gene>
    <name evidence="3" type="ORF">O4220_00295</name>
</gene>
<proteinExistence type="predicted"/>
<feature type="region of interest" description="Disordered" evidence="1">
    <location>
        <begin position="453"/>
        <end position="473"/>
    </location>
</feature>
<comment type="caution">
    <text evidence="3">The sequence shown here is derived from an EMBL/GenBank/DDBJ whole genome shotgun (WGS) entry which is preliminary data.</text>
</comment>
<sequence>MSLHAQVPPSSTPTVPVESTDPAGIGAWFLDSLTQPAATVLASAGIIVAAVITFVIGYLSRRQLDRHHKATHTLADTQALRDRFTTITGQLADPAPAIRTAAVSALEALADDWLERKKPRETQACINVLCDYLRTPYEPLTQNPHLRKQTRRTHRTKYDYTDTVHEYPHDDLDTRHAITRTIAAHLQPHHDHSWSPFDYDLTGAYLHNTNLTGATFTGKTASFRGAAFNGEYSLFDNAIFSSESHSFEGATFSSKTTSFRDAKFTRSRLTSFEGVTFSSETILFNRAMFGSNNTMFRGATFISSEYCLFDDAMFGGDKTWFDGVTFSGGYTSFRDAKFASHITSVVRATFNAESTSFDGPTFSGKFASFDGATFGSCEYTSFDGATFSSIQYTSFNGATFSGGTVSFDGVTFSRGTISFAGATFSNKTTTFENPQAWGNVRVGWERHADSVFGPLRPQPESVHPHKWPPVPKL</sequence>
<keyword evidence="4" id="KW-1185">Reference proteome</keyword>
<protein>
    <recommendedName>
        <fullName evidence="5">Pentapeptide repeat-containing protein</fullName>
    </recommendedName>
</protein>
<reference evidence="3" key="1">
    <citation type="submission" date="2022-12" db="EMBL/GenBank/DDBJ databases">
        <authorList>
            <person name="Krivoruchko A.V."/>
            <person name="Elkin A."/>
        </authorList>
    </citation>
    <scope>NUCLEOTIDE SEQUENCE</scope>
    <source>
        <strain evidence="3">IEGM 1391</strain>
    </source>
</reference>